<evidence type="ECO:0000256" key="1">
    <source>
        <dbReference type="SAM" id="MobiDB-lite"/>
    </source>
</evidence>
<gene>
    <name evidence="2" type="ORF">SKAU_G00268530</name>
</gene>
<sequence length="204" mass="22456">MLNYFLLEEPRALRQKTLATKSAKTRGEALGRGALLAHPEGQVARWLELQGYDFEIWHRAGRLHGNADALSRRPCAAQECRYYSRQEERDQVSPDVAVVQASGDAEGWLTPMELREAQEADSTLGKVRGWLGGVLPPAAEPPPPALSRSGGTTRAAEDGPLQRESRMPGRERLVVLHQDRLAPYRPLATPDAAEPEVSSDTVTQ</sequence>
<dbReference type="EMBL" id="JAINUF010000010">
    <property type="protein sequence ID" value="KAJ8348264.1"/>
    <property type="molecule type" value="Genomic_DNA"/>
</dbReference>
<dbReference type="OrthoDB" id="8944551at2759"/>
<feature type="region of interest" description="Disordered" evidence="1">
    <location>
        <begin position="135"/>
        <end position="204"/>
    </location>
</feature>
<keyword evidence="3" id="KW-1185">Reference proteome</keyword>
<dbReference type="AlphaFoldDB" id="A0A9Q1EZQ4"/>
<accession>A0A9Q1EZQ4</accession>
<dbReference type="Proteomes" id="UP001152622">
    <property type="component" value="Chromosome 10"/>
</dbReference>
<feature type="compositionally biased region" description="Basic and acidic residues" evidence="1">
    <location>
        <begin position="155"/>
        <end position="182"/>
    </location>
</feature>
<reference evidence="2" key="1">
    <citation type="journal article" date="2023" name="Science">
        <title>Genome structures resolve the early diversification of teleost fishes.</title>
        <authorList>
            <person name="Parey E."/>
            <person name="Louis A."/>
            <person name="Montfort J."/>
            <person name="Bouchez O."/>
            <person name="Roques C."/>
            <person name="Iampietro C."/>
            <person name="Lluch J."/>
            <person name="Castinel A."/>
            <person name="Donnadieu C."/>
            <person name="Desvignes T."/>
            <person name="Floi Bucao C."/>
            <person name="Jouanno E."/>
            <person name="Wen M."/>
            <person name="Mejri S."/>
            <person name="Dirks R."/>
            <person name="Jansen H."/>
            <person name="Henkel C."/>
            <person name="Chen W.J."/>
            <person name="Zahm M."/>
            <person name="Cabau C."/>
            <person name="Klopp C."/>
            <person name="Thompson A.W."/>
            <person name="Robinson-Rechavi M."/>
            <person name="Braasch I."/>
            <person name="Lecointre G."/>
            <person name="Bobe J."/>
            <person name="Postlethwait J.H."/>
            <person name="Berthelot C."/>
            <person name="Roest Crollius H."/>
            <person name="Guiguen Y."/>
        </authorList>
    </citation>
    <scope>NUCLEOTIDE SEQUENCE</scope>
    <source>
        <strain evidence="2">WJC10195</strain>
    </source>
</reference>
<organism evidence="2 3">
    <name type="scientific">Synaphobranchus kaupii</name>
    <name type="common">Kaup's arrowtooth eel</name>
    <dbReference type="NCBI Taxonomy" id="118154"/>
    <lineage>
        <taxon>Eukaryota</taxon>
        <taxon>Metazoa</taxon>
        <taxon>Chordata</taxon>
        <taxon>Craniata</taxon>
        <taxon>Vertebrata</taxon>
        <taxon>Euteleostomi</taxon>
        <taxon>Actinopterygii</taxon>
        <taxon>Neopterygii</taxon>
        <taxon>Teleostei</taxon>
        <taxon>Anguilliformes</taxon>
        <taxon>Synaphobranchidae</taxon>
        <taxon>Synaphobranchus</taxon>
    </lineage>
</organism>
<evidence type="ECO:0000313" key="3">
    <source>
        <dbReference type="Proteomes" id="UP001152622"/>
    </source>
</evidence>
<comment type="caution">
    <text evidence="2">The sequence shown here is derived from an EMBL/GenBank/DDBJ whole genome shotgun (WGS) entry which is preliminary data.</text>
</comment>
<evidence type="ECO:0000313" key="2">
    <source>
        <dbReference type="EMBL" id="KAJ8348264.1"/>
    </source>
</evidence>
<proteinExistence type="predicted"/>
<name>A0A9Q1EZQ4_SYNKA</name>
<protein>
    <submittedName>
        <fullName evidence="2">Uncharacterized protein</fullName>
    </submittedName>
</protein>